<accession>B4FVT0</accession>
<dbReference type="EMBL" id="BT041218">
    <property type="protein sequence ID" value="ACF86223.1"/>
    <property type="molecule type" value="mRNA"/>
</dbReference>
<organism evidence="2">
    <name type="scientific">Zea mays</name>
    <name type="common">Maize</name>
    <dbReference type="NCBI Taxonomy" id="4577"/>
    <lineage>
        <taxon>Eukaryota</taxon>
        <taxon>Viridiplantae</taxon>
        <taxon>Streptophyta</taxon>
        <taxon>Embryophyta</taxon>
        <taxon>Tracheophyta</taxon>
        <taxon>Spermatophyta</taxon>
        <taxon>Magnoliopsida</taxon>
        <taxon>Liliopsida</taxon>
        <taxon>Poales</taxon>
        <taxon>Poaceae</taxon>
        <taxon>PACMAD clade</taxon>
        <taxon>Panicoideae</taxon>
        <taxon>Andropogonodae</taxon>
        <taxon>Andropogoneae</taxon>
        <taxon>Tripsacinae</taxon>
        <taxon>Zea</taxon>
    </lineage>
</organism>
<feature type="region of interest" description="Disordered" evidence="1">
    <location>
        <begin position="144"/>
        <end position="163"/>
    </location>
</feature>
<feature type="compositionally biased region" description="Low complexity" evidence="1">
    <location>
        <begin position="148"/>
        <end position="163"/>
    </location>
</feature>
<protein>
    <submittedName>
        <fullName evidence="2">Uncharacterized protein</fullName>
    </submittedName>
</protein>
<reference evidence="2" key="1">
    <citation type="journal article" date="2009" name="PLoS Genet.">
        <title>Sequencing, mapping, and analysis of 27,455 maize full-length cDNAs.</title>
        <authorList>
            <person name="Soderlund C."/>
            <person name="Descour A."/>
            <person name="Kudrna D."/>
            <person name="Bomhoff M."/>
            <person name="Boyd L."/>
            <person name="Currie J."/>
            <person name="Angelova A."/>
            <person name="Collura K."/>
            <person name="Wissotski M."/>
            <person name="Ashley E."/>
            <person name="Morrow D."/>
            <person name="Fernandes J."/>
            <person name="Walbot V."/>
            <person name="Yu Y."/>
        </authorList>
    </citation>
    <scope>NUCLEOTIDE SEQUENCE</scope>
    <source>
        <strain evidence="2">B73</strain>
    </source>
</reference>
<sequence length="283" mass="30386">MAVAVELPRGDFPLPALCPFLVASPSSARVPPWPLSGRALPQPDLASPYSSLSPPSISLQSCAPPLCVEFPRRAPAHLPLAAGPCHARRAPSGLLCSPRFSLVPRRALPSVFNVERRHLSGVLRWPQIEALLCAQSSDPLRARSLHLPQPRSGRPSSTRRPLGSPPWCWSCPSAPVASSCYSMPRQSPCCSSAPSRAILCSVRAVFLEHAAPSPCSLFFSATWSLLAARISLLPTMFGLCRASCRVRPAPDPKLVASVRNRRHVRGFDMSPCSPSNLGSLLSL</sequence>
<dbReference type="AlphaFoldDB" id="B4FVT0"/>
<evidence type="ECO:0000313" key="2">
    <source>
        <dbReference type="EMBL" id="ACF86223.1"/>
    </source>
</evidence>
<evidence type="ECO:0000256" key="1">
    <source>
        <dbReference type="SAM" id="MobiDB-lite"/>
    </source>
</evidence>
<name>B4FVT0_MAIZE</name>
<dbReference type="HOGENOM" id="CLU_984719_0_0_1"/>
<proteinExistence type="evidence at transcript level"/>